<keyword evidence="7 8" id="KW-0998">Cell outer membrane</keyword>
<dbReference type="InterPro" id="IPR039426">
    <property type="entry name" value="TonB-dep_rcpt-like"/>
</dbReference>
<dbReference type="Pfam" id="PF00593">
    <property type="entry name" value="TonB_dep_Rec_b-barrel"/>
    <property type="match status" value="1"/>
</dbReference>
<comment type="subcellular location">
    <subcellularLocation>
        <location evidence="1 8">Cell outer membrane</location>
        <topology evidence="1 8">Multi-pass membrane protein</topology>
    </subcellularLocation>
</comment>
<evidence type="ECO:0000256" key="8">
    <source>
        <dbReference type="PROSITE-ProRule" id="PRU01360"/>
    </source>
</evidence>
<organism evidence="13 14">
    <name type="scientific">Qipengyuania atrilutea</name>
    <dbReference type="NCBI Taxonomy" id="2744473"/>
    <lineage>
        <taxon>Bacteria</taxon>
        <taxon>Pseudomonadati</taxon>
        <taxon>Pseudomonadota</taxon>
        <taxon>Alphaproteobacteria</taxon>
        <taxon>Sphingomonadales</taxon>
        <taxon>Erythrobacteraceae</taxon>
        <taxon>Qipengyuania</taxon>
    </lineage>
</organism>
<evidence type="ECO:0000256" key="4">
    <source>
        <dbReference type="ARBA" id="ARBA00022692"/>
    </source>
</evidence>
<keyword evidence="5 9" id="KW-0798">TonB box</keyword>
<keyword evidence="3 8" id="KW-1134">Transmembrane beta strand</keyword>
<evidence type="ECO:0000256" key="10">
    <source>
        <dbReference type="SAM" id="SignalP"/>
    </source>
</evidence>
<keyword evidence="4 8" id="KW-0812">Transmembrane</keyword>
<sequence>MYIRKTLGHPGLLAGTALAIAIQASSLTAQELPEEQTGSEVEGAPIVVTGSRIPRPEIESEVPVAVVDSEQILRDAAGNVSDVINELPQVGIGSTRTNTNFLTSGTGIATVNLRALGSSRTLTLVNGRRFISGFAGDSAVDLNNIPIDLIERFEVVTGGSSAVYGSDAVAGVVNFILRDEFDGFQVRAQAGITEAGDNPRYLVSAMGGTTWGNDNQGNIILNFQYDKDEGLRSRNRDISDEDCANLICGPASYSSFAPQGQFQLVDAGGTPVPILPGDVSTFSFNRDNSLAYISNLGAPGYGFNRNNERYISVPIERYLAYAIANYDLGNAAELYGEATYARVLSNSRLEPFALDLLGDIYFRPQDPFGIPITNAFIPDDIAAAIEAANSDADPSNDVDAIGGRRRQNDVFDRSNTVKRETWRAVLGIRGDVTERIGFDISYVYGHLVDFNASEDIDNNRYRNALDSIRVGSGNVVGVDIVCRSEEARTEGCVPIDLFGFNTVDPAAAAYVQAVVPKSQEITNEQHVATAVLSSADLFDLWGAGGIGAALGIEYRYDSTVDDLDILTNTGGNSGNTLPDLVGSQDVFEVFGEVSVPLISNTPFFHYLGLNGAARYSDYSTIGSVFSWNAGAEWEPVSGLKFRGRYAVSNRAPNNSELFSQPSETFASVIDPCDGVTATSTGEFDAACRAIPAINSFLAANPGQAFTYTLADTQGVNGFIGGNINLQEETSTTITAGLVVAPDLVRGLSLSVDYFDISIEDAVSTVGRNFTIQECLLTNEPVFCDQVIRFPTGRLQTVNSQLINIAGFDVRGVDAQLRYQTAPGFADDDFFSANINYTYLIDFITQSDPSSDPVDNAGTFGASFSTHRASARATYGVEGISLSWQTTFLSGAPYINPDNFISNNPDVVALNDIDDYFLHNAQISFDPNDDITFYFNVDNIFDTKPQYLPGTPFGTPTGLETAPDFDLFGRRYTAGIRAKL</sequence>
<keyword evidence="14" id="KW-1185">Reference proteome</keyword>
<dbReference type="GO" id="GO:0009279">
    <property type="term" value="C:cell outer membrane"/>
    <property type="evidence" value="ECO:0007669"/>
    <property type="project" value="UniProtKB-SubCell"/>
</dbReference>
<dbReference type="PROSITE" id="PS52016">
    <property type="entry name" value="TONB_DEPENDENT_REC_3"/>
    <property type="match status" value="1"/>
</dbReference>
<dbReference type="InterPro" id="IPR000531">
    <property type="entry name" value="Beta-barrel_TonB"/>
</dbReference>
<keyword evidence="2 8" id="KW-0813">Transport</keyword>
<comment type="caution">
    <text evidence="13">The sequence shown here is derived from an EMBL/GenBank/DDBJ whole genome shotgun (WGS) entry which is preliminary data.</text>
</comment>
<dbReference type="PANTHER" id="PTHR47234">
    <property type="match status" value="1"/>
</dbReference>
<dbReference type="RefSeq" id="WP_176267618.1">
    <property type="nucleotide sequence ID" value="NZ_JABWGV010000003.1"/>
</dbReference>
<evidence type="ECO:0000256" key="2">
    <source>
        <dbReference type="ARBA" id="ARBA00022448"/>
    </source>
</evidence>
<evidence type="ECO:0000256" key="5">
    <source>
        <dbReference type="ARBA" id="ARBA00023077"/>
    </source>
</evidence>
<feature type="signal peptide" evidence="10">
    <location>
        <begin position="1"/>
        <end position="29"/>
    </location>
</feature>
<keyword evidence="10" id="KW-0732">Signal</keyword>
<keyword evidence="13" id="KW-0675">Receptor</keyword>
<dbReference type="SUPFAM" id="SSF56935">
    <property type="entry name" value="Porins"/>
    <property type="match status" value="1"/>
</dbReference>
<accession>A0A850H7X4</accession>
<evidence type="ECO:0000256" key="7">
    <source>
        <dbReference type="ARBA" id="ARBA00023237"/>
    </source>
</evidence>
<evidence type="ECO:0000256" key="3">
    <source>
        <dbReference type="ARBA" id="ARBA00022452"/>
    </source>
</evidence>
<dbReference type="PANTHER" id="PTHR47234:SF2">
    <property type="entry name" value="TONB-DEPENDENT RECEPTOR"/>
    <property type="match status" value="1"/>
</dbReference>
<dbReference type="Proteomes" id="UP000561438">
    <property type="component" value="Unassembled WGS sequence"/>
</dbReference>
<feature type="chain" id="PRO_5032879801" evidence="10">
    <location>
        <begin position="30"/>
        <end position="979"/>
    </location>
</feature>
<dbReference type="InterPro" id="IPR012910">
    <property type="entry name" value="Plug_dom"/>
</dbReference>
<dbReference type="Gene3D" id="2.40.170.20">
    <property type="entry name" value="TonB-dependent receptor, beta-barrel domain"/>
    <property type="match status" value="1"/>
</dbReference>
<keyword evidence="6 8" id="KW-0472">Membrane</keyword>
<dbReference type="InterPro" id="IPR037066">
    <property type="entry name" value="Plug_dom_sf"/>
</dbReference>
<evidence type="ECO:0000259" key="12">
    <source>
        <dbReference type="Pfam" id="PF07715"/>
    </source>
</evidence>
<proteinExistence type="inferred from homology"/>
<reference evidence="13 14" key="1">
    <citation type="submission" date="2020-06" db="EMBL/GenBank/DDBJ databases">
        <title>Altererythrobacter sp. HHU K3-1.</title>
        <authorList>
            <person name="Zhang D."/>
            <person name="Xue H."/>
        </authorList>
    </citation>
    <scope>NUCLEOTIDE SEQUENCE [LARGE SCALE GENOMIC DNA]</scope>
    <source>
        <strain evidence="13 14">HHU K3-1</strain>
    </source>
</reference>
<evidence type="ECO:0000313" key="13">
    <source>
        <dbReference type="EMBL" id="NVD45325.1"/>
    </source>
</evidence>
<dbReference type="EMBL" id="JABWGV010000003">
    <property type="protein sequence ID" value="NVD45325.1"/>
    <property type="molecule type" value="Genomic_DNA"/>
</dbReference>
<feature type="domain" description="TonB-dependent receptor plug" evidence="12">
    <location>
        <begin position="59"/>
        <end position="172"/>
    </location>
</feature>
<protein>
    <submittedName>
        <fullName evidence="13">TonB-dependent receptor</fullName>
    </submittedName>
</protein>
<dbReference type="Pfam" id="PF07715">
    <property type="entry name" value="Plug"/>
    <property type="match status" value="1"/>
</dbReference>
<evidence type="ECO:0000256" key="6">
    <source>
        <dbReference type="ARBA" id="ARBA00023136"/>
    </source>
</evidence>
<gene>
    <name evidence="13" type="ORF">HUV48_09890</name>
</gene>
<evidence type="ECO:0000259" key="11">
    <source>
        <dbReference type="Pfam" id="PF00593"/>
    </source>
</evidence>
<evidence type="ECO:0000256" key="1">
    <source>
        <dbReference type="ARBA" id="ARBA00004571"/>
    </source>
</evidence>
<name>A0A850H7X4_9SPHN</name>
<feature type="domain" description="TonB-dependent receptor-like beta-barrel" evidence="11">
    <location>
        <begin position="393"/>
        <end position="939"/>
    </location>
</feature>
<dbReference type="AlphaFoldDB" id="A0A850H7X4"/>
<evidence type="ECO:0000256" key="9">
    <source>
        <dbReference type="RuleBase" id="RU003357"/>
    </source>
</evidence>
<comment type="similarity">
    <text evidence="8 9">Belongs to the TonB-dependent receptor family.</text>
</comment>
<evidence type="ECO:0000313" key="14">
    <source>
        <dbReference type="Proteomes" id="UP000561438"/>
    </source>
</evidence>
<dbReference type="Gene3D" id="2.170.130.10">
    <property type="entry name" value="TonB-dependent receptor, plug domain"/>
    <property type="match status" value="1"/>
</dbReference>
<dbReference type="InterPro" id="IPR036942">
    <property type="entry name" value="Beta-barrel_TonB_sf"/>
</dbReference>